<proteinExistence type="predicted"/>
<organism evidence="5 6">
    <name type="scientific">Mytilus edulis</name>
    <name type="common">Blue mussel</name>
    <dbReference type="NCBI Taxonomy" id="6550"/>
    <lineage>
        <taxon>Eukaryota</taxon>
        <taxon>Metazoa</taxon>
        <taxon>Spiralia</taxon>
        <taxon>Lophotrochozoa</taxon>
        <taxon>Mollusca</taxon>
        <taxon>Bivalvia</taxon>
        <taxon>Autobranchia</taxon>
        <taxon>Pteriomorphia</taxon>
        <taxon>Mytilida</taxon>
        <taxon>Mytiloidea</taxon>
        <taxon>Mytilidae</taxon>
        <taxon>Mytilinae</taxon>
        <taxon>Mytilus</taxon>
    </lineage>
</organism>
<protein>
    <recommendedName>
        <fullName evidence="7">Chromo domain-containing protein</fullName>
    </recommendedName>
</protein>
<dbReference type="EMBL" id="CAJPWZ010001599">
    <property type="protein sequence ID" value="CAG2218474.1"/>
    <property type="molecule type" value="Genomic_DNA"/>
</dbReference>
<dbReference type="PROSITE" id="PS00598">
    <property type="entry name" value="CHROMO_1"/>
    <property type="match status" value="1"/>
</dbReference>
<dbReference type="OrthoDB" id="6152204at2759"/>
<feature type="domain" description="Chromo" evidence="3">
    <location>
        <begin position="200"/>
        <end position="253"/>
    </location>
</feature>
<name>A0A8S3SJV6_MYTED</name>
<keyword evidence="6" id="KW-1185">Reference proteome</keyword>
<evidence type="ECO:0008006" key="7">
    <source>
        <dbReference type="Google" id="ProtNLM"/>
    </source>
</evidence>
<dbReference type="SUPFAM" id="SSF54160">
    <property type="entry name" value="Chromo domain-like"/>
    <property type="match status" value="1"/>
</dbReference>
<dbReference type="PROSITE" id="PS50871">
    <property type="entry name" value="C1Q"/>
    <property type="match status" value="1"/>
</dbReference>
<comment type="subcellular location">
    <subcellularLocation>
        <location evidence="1">Nucleus</location>
    </subcellularLocation>
</comment>
<evidence type="ECO:0000256" key="1">
    <source>
        <dbReference type="ARBA" id="ARBA00004123"/>
    </source>
</evidence>
<keyword evidence="2" id="KW-0539">Nucleus</keyword>
<dbReference type="InterPro" id="IPR000953">
    <property type="entry name" value="Chromo/chromo_shadow_dom"/>
</dbReference>
<feature type="domain" description="C1q" evidence="4">
    <location>
        <begin position="37"/>
        <end position="171"/>
    </location>
</feature>
<dbReference type="Proteomes" id="UP000683360">
    <property type="component" value="Unassembled WGS sequence"/>
</dbReference>
<dbReference type="Gene3D" id="2.60.120.40">
    <property type="match status" value="1"/>
</dbReference>
<dbReference type="InterPro" id="IPR016197">
    <property type="entry name" value="Chromo-like_dom_sf"/>
</dbReference>
<gene>
    <name evidence="5" type="ORF">MEDL_32052</name>
</gene>
<dbReference type="Pfam" id="PF00386">
    <property type="entry name" value="C1q"/>
    <property type="match status" value="1"/>
</dbReference>
<evidence type="ECO:0000313" key="6">
    <source>
        <dbReference type="Proteomes" id="UP000683360"/>
    </source>
</evidence>
<dbReference type="InterPro" id="IPR023780">
    <property type="entry name" value="Chromo_domain"/>
</dbReference>
<dbReference type="PROSITE" id="PS50013">
    <property type="entry name" value="CHROMO_2"/>
    <property type="match status" value="1"/>
</dbReference>
<dbReference type="GO" id="GO:0005634">
    <property type="term" value="C:nucleus"/>
    <property type="evidence" value="ECO:0007669"/>
    <property type="project" value="UniProtKB-SubCell"/>
</dbReference>
<dbReference type="InterPro" id="IPR023779">
    <property type="entry name" value="Chromodomain_CS"/>
</dbReference>
<evidence type="ECO:0000256" key="2">
    <source>
        <dbReference type="ARBA" id="ARBA00023242"/>
    </source>
</evidence>
<reference evidence="5" key="1">
    <citation type="submission" date="2021-03" db="EMBL/GenBank/DDBJ databases">
        <authorList>
            <person name="Bekaert M."/>
        </authorList>
    </citation>
    <scope>NUCLEOTIDE SEQUENCE</scope>
</reference>
<dbReference type="SUPFAM" id="SSF49842">
    <property type="entry name" value="TNF-like"/>
    <property type="match status" value="1"/>
</dbReference>
<dbReference type="InterPro" id="IPR008983">
    <property type="entry name" value="Tumour_necrosis_fac-like_dom"/>
</dbReference>
<accession>A0A8S3SJV6</accession>
<dbReference type="SMART" id="SM00110">
    <property type="entry name" value="C1Q"/>
    <property type="match status" value="1"/>
</dbReference>
<dbReference type="InterPro" id="IPR001073">
    <property type="entry name" value="C1q_dom"/>
</dbReference>
<dbReference type="PANTHER" id="PTHR31424:SF3">
    <property type="entry name" value="RING-TYPE DOMAIN-CONTAINING PROTEIN"/>
    <property type="match status" value="1"/>
</dbReference>
<dbReference type="AlphaFoldDB" id="A0A8S3SJV6"/>
<evidence type="ECO:0000259" key="4">
    <source>
        <dbReference type="PROSITE" id="PS50871"/>
    </source>
</evidence>
<evidence type="ECO:0000259" key="3">
    <source>
        <dbReference type="PROSITE" id="PS50013"/>
    </source>
</evidence>
<dbReference type="Gene3D" id="2.40.50.40">
    <property type="match status" value="1"/>
</dbReference>
<dbReference type="SMART" id="SM00298">
    <property type="entry name" value="CHROMO"/>
    <property type="match status" value="1"/>
</dbReference>
<dbReference type="PANTHER" id="PTHR31424">
    <property type="entry name" value="PROTEIN CBG23806"/>
    <property type="match status" value="1"/>
</dbReference>
<comment type="caution">
    <text evidence="5">The sequence shown here is derived from an EMBL/GenBank/DDBJ whole genome shotgun (WGS) entry which is preliminary data.</text>
</comment>
<sequence>MILVCFATSYACAESSCPSKDGRYDVTVNVRGEPSKESSQVIAFHAFISKAVYPKAGDTLVFDTTKTNGGNGYNSNTGVFTCPKTGMYVFVWVIRMYKAEHSTELMIKNSVYGSTFLRAKKGDDGSVSGTVIAHVSKGDTKNELKYNSKSIRIQSNVAMTSGHNLRSRIHKDWKKLCFGDSLPRLKKEPAASRVVLEETFKVERLIVKKFTPKEGNLYLVKWEDYPYTETTWEPQSHIDQDSLSEYFPKIIEHQRLLSAANALEDAIRDRLRRGNRNNRSVVRFDLDIFRYCFHSDKAVLLNSTQDFSKLPLSNSWYYKIAQNGTGQKIKFPILLTPKLRMRKIYVKIEDKVVLENKPIETLCVTSATCNFFSSLKFLDKIVNMSEHLSPYQKLKFQSTISLGSQSPVLKRDFKSEDKISLTIDIKYSFVRELYKAKCEFPELSYICILNSQLKPVYLKPCDRLDERLRRICSEVSSIYKRQVGGRQKVKLDEKMKKLAVYDSEIEIASKLYADVSKFEKDNVKLTEKYRLMLNELIETNKKFAEVEKELSENMTALAGVTKDKEALLDCLGVQTAEPVSYEHTGKNVEAMSRTQKYRITRTLKSKMEKALWFAASYGLRPTGVKLLNSDGDPVSVPLGNSVPSDDIERMNEILFILDKFKISDNAYHEIVMKTGDLPKLHSIVSIREKTNNTFAIHRTPGNTPGAYVSLKSELINIIKTRAFDQQDKIQIKISGDGTKVTRISNFIVISFAVLSSEKLSAEELVVLAIVRSSEKYENLEECLSPVFSEINEMYLCKNIQVDSKLYNLEIFFGGDMKFIQICLGLGSSTGQYACPWCKVHKQDRGDVSKPWNFYHLNENVRTTSEIKEIYMGTLKPNYGVKHLPLMTIEPVHIIPDELHLFMRIFDVLMRNLIDDVIEKDDKAKLKGENGVTLIPLLKVYGTVV</sequence>
<evidence type="ECO:0000313" key="5">
    <source>
        <dbReference type="EMBL" id="CAG2218474.1"/>
    </source>
</evidence>
<dbReference type="Pfam" id="PF00385">
    <property type="entry name" value="Chromo"/>
    <property type="match status" value="1"/>
</dbReference>